<evidence type="ECO:0000313" key="10">
    <source>
        <dbReference type="EMBL" id="BET27010.1"/>
    </source>
</evidence>
<dbReference type="InterPro" id="IPR016032">
    <property type="entry name" value="Sig_transdc_resp-reg_C-effctor"/>
</dbReference>
<evidence type="ECO:0000259" key="8">
    <source>
        <dbReference type="PROSITE" id="PS50110"/>
    </source>
</evidence>
<dbReference type="PANTHER" id="PTHR48111">
    <property type="entry name" value="REGULATOR OF RPOS"/>
    <property type="match status" value="1"/>
</dbReference>
<reference evidence="10 11" key="1">
    <citation type="submission" date="2023-10" db="EMBL/GenBank/DDBJ databases">
        <title>Complete Genome Sequence of Limnobacter thiooxidans CS-K2T, Isolated from freshwater lake sediments in Bavaria, Germany.</title>
        <authorList>
            <person name="Naruki M."/>
            <person name="Watanabe A."/>
            <person name="Warashina T."/>
            <person name="Morita T."/>
            <person name="Arakawa K."/>
        </authorList>
    </citation>
    <scope>NUCLEOTIDE SEQUENCE [LARGE SCALE GENOMIC DNA]</scope>
    <source>
        <strain evidence="10 11">CS-K2</strain>
    </source>
</reference>
<dbReference type="Gene3D" id="3.40.50.2300">
    <property type="match status" value="1"/>
</dbReference>
<dbReference type="FunFam" id="3.40.50.2300:FF:000002">
    <property type="entry name" value="DNA-binding response regulator PhoP"/>
    <property type="match status" value="1"/>
</dbReference>
<dbReference type="InterPro" id="IPR036388">
    <property type="entry name" value="WH-like_DNA-bd_sf"/>
</dbReference>
<dbReference type="RefSeq" id="WP_130557867.1">
    <property type="nucleotide sequence ID" value="NZ_AP028947.1"/>
</dbReference>
<evidence type="ECO:0000256" key="2">
    <source>
        <dbReference type="ARBA" id="ARBA00023012"/>
    </source>
</evidence>
<dbReference type="GO" id="GO:0000976">
    <property type="term" value="F:transcription cis-regulatory region binding"/>
    <property type="evidence" value="ECO:0007669"/>
    <property type="project" value="TreeGrafter"/>
</dbReference>
<feature type="DNA-binding region" description="OmpR/PhoB-type" evidence="7">
    <location>
        <begin position="124"/>
        <end position="220"/>
    </location>
</feature>
<dbReference type="Pfam" id="PF00486">
    <property type="entry name" value="Trans_reg_C"/>
    <property type="match status" value="1"/>
</dbReference>
<sequence>MKILLAEDDSLLSEGLSQSLRQAGYAVDCMFKGSDADTALTTMNYDILILDLGLPKMSGLEVLRRLRARGNHMPVLILTAADSVEQRVQGLDAGADDYMAKPFDLKELEARVRALSRRGTGGGASIWKHGPLTFDQVGRIAFINDDMLDLSAREVGLLEVLLQRVGRLVSKEQFVDHLCEWGEEVSNNAIEVYIHRLRKKIEVNGVRIATVRGLGYCLEKYVEKEATPNANADANT</sequence>
<dbReference type="Pfam" id="PF00072">
    <property type="entry name" value="Response_reg"/>
    <property type="match status" value="1"/>
</dbReference>
<dbReference type="SUPFAM" id="SSF46894">
    <property type="entry name" value="C-terminal effector domain of the bipartite response regulators"/>
    <property type="match status" value="1"/>
</dbReference>
<dbReference type="InterPro" id="IPR039420">
    <property type="entry name" value="WalR-like"/>
</dbReference>
<dbReference type="SUPFAM" id="SSF52172">
    <property type="entry name" value="CheY-like"/>
    <property type="match status" value="1"/>
</dbReference>
<keyword evidence="5" id="KW-0804">Transcription</keyword>
<organism evidence="10 11">
    <name type="scientific">Limnobacter thiooxidans</name>
    <dbReference type="NCBI Taxonomy" id="131080"/>
    <lineage>
        <taxon>Bacteria</taxon>
        <taxon>Pseudomonadati</taxon>
        <taxon>Pseudomonadota</taxon>
        <taxon>Betaproteobacteria</taxon>
        <taxon>Burkholderiales</taxon>
        <taxon>Burkholderiaceae</taxon>
        <taxon>Limnobacter</taxon>
    </lineage>
</organism>
<evidence type="ECO:0000259" key="9">
    <source>
        <dbReference type="PROSITE" id="PS51755"/>
    </source>
</evidence>
<dbReference type="KEGG" id="lto:RGQ30_25110"/>
<gene>
    <name evidence="10" type="ORF">RGQ30_25110</name>
</gene>
<evidence type="ECO:0000256" key="5">
    <source>
        <dbReference type="ARBA" id="ARBA00023163"/>
    </source>
</evidence>
<evidence type="ECO:0000256" key="4">
    <source>
        <dbReference type="ARBA" id="ARBA00023125"/>
    </source>
</evidence>
<accession>A0AA86MFC2</accession>
<evidence type="ECO:0000256" key="7">
    <source>
        <dbReference type="PROSITE-ProRule" id="PRU01091"/>
    </source>
</evidence>
<dbReference type="GO" id="GO:0006355">
    <property type="term" value="P:regulation of DNA-templated transcription"/>
    <property type="evidence" value="ECO:0007669"/>
    <property type="project" value="InterPro"/>
</dbReference>
<keyword evidence="4 7" id="KW-0238">DNA-binding</keyword>
<dbReference type="SMART" id="SM00448">
    <property type="entry name" value="REC"/>
    <property type="match status" value="1"/>
</dbReference>
<dbReference type="PROSITE" id="PS50110">
    <property type="entry name" value="RESPONSE_REGULATORY"/>
    <property type="match status" value="1"/>
</dbReference>
<keyword evidence="11" id="KW-1185">Reference proteome</keyword>
<dbReference type="Gene3D" id="1.10.10.10">
    <property type="entry name" value="Winged helix-like DNA-binding domain superfamily/Winged helix DNA-binding domain"/>
    <property type="match status" value="1"/>
</dbReference>
<dbReference type="Proteomes" id="UP001329151">
    <property type="component" value="Chromosome"/>
</dbReference>
<dbReference type="CDD" id="cd00383">
    <property type="entry name" value="trans_reg_C"/>
    <property type="match status" value="1"/>
</dbReference>
<dbReference type="GO" id="GO:0000156">
    <property type="term" value="F:phosphorelay response regulator activity"/>
    <property type="evidence" value="ECO:0007669"/>
    <property type="project" value="TreeGrafter"/>
</dbReference>
<dbReference type="InterPro" id="IPR001867">
    <property type="entry name" value="OmpR/PhoB-type_DNA-bd"/>
</dbReference>
<dbReference type="InterPro" id="IPR001789">
    <property type="entry name" value="Sig_transdc_resp-reg_receiver"/>
</dbReference>
<evidence type="ECO:0000256" key="3">
    <source>
        <dbReference type="ARBA" id="ARBA00023015"/>
    </source>
</evidence>
<dbReference type="Gene3D" id="6.10.250.690">
    <property type="match status" value="1"/>
</dbReference>
<dbReference type="InterPro" id="IPR011006">
    <property type="entry name" value="CheY-like_superfamily"/>
</dbReference>
<dbReference type="SMART" id="SM00862">
    <property type="entry name" value="Trans_reg_C"/>
    <property type="match status" value="1"/>
</dbReference>
<proteinExistence type="predicted"/>
<keyword evidence="1 6" id="KW-0597">Phosphoprotein</keyword>
<keyword evidence="3" id="KW-0805">Transcription regulation</keyword>
<dbReference type="AlphaFoldDB" id="A0AA86MFC2"/>
<dbReference type="EMBL" id="AP028947">
    <property type="protein sequence ID" value="BET27010.1"/>
    <property type="molecule type" value="Genomic_DNA"/>
</dbReference>
<name>A0AA86MFC2_9BURK</name>
<dbReference type="GO" id="GO:0032993">
    <property type="term" value="C:protein-DNA complex"/>
    <property type="evidence" value="ECO:0007669"/>
    <property type="project" value="TreeGrafter"/>
</dbReference>
<evidence type="ECO:0000256" key="1">
    <source>
        <dbReference type="ARBA" id="ARBA00022553"/>
    </source>
</evidence>
<protein>
    <submittedName>
        <fullName evidence="10">Response regulator transcription factor</fullName>
    </submittedName>
</protein>
<dbReference type="GO" id="GO:0005829">
    <property type="term" value="C:cytosol"/>
    <property type="evidence" value="ECO:0007669"/>
    <property type="project" value="TreeGrafter"/>
</dbReference>
<dbReference type="PROSITE" id="PS51755">
    <property type="entry name" value="OMPR_PHOB"/>
    <property type="match status" value="1"/>
</dbReference>
<feature type="domain" description="OmpR/PhoB-type" evidence="9">
    <location>
        <begin position="124"/>
        <end position="220"/>
    </location>
</feature>
<feature type="domain" description="Response regulatory" evidence="8">
    <location>
        <begin position="2"/>
        <end position="116"/>
    </location>
</feature>
<evidence type="ECO:0000313" key="11">
    <source>
        <dbReference type="Proteomes" id="UP001329151"/>
    </source>
</evidence>
<keyword evidence="2" id="KW-0902">Two-component regulatory system</keyword>
<feature type="modified residue" description="4-aspartylphosphate" evidence="6">
    <location>
        <position position="51"/>
    </location>
</feature>
<dbReference type="PANTHER" id="PTHR48111:SF67">
    <property type="entry name" value="TRANSCRIPTIONAL REGULATORY PROTEIN TCTD"/>
    <property type="match status" value="1"/>
</dbReference>
<dbReference type="CDD" id="cd17624">
    <property type="entry name" value="REC_OmpR_PmrA-like"/>
    <property type="match status" value="1"/>
</dbReference>
<evidence type="ECO:0000256" key="6">
    <source>
        <dbReference type="PROSITE-ProRule" id="PRU00169"/>
    </source>
</evidence>